<accession>A0A1M5QDM8</accession>
<keyword evidence="2" id="KW-0167">Capsid protein</keyword>
<sequence length="356" mass="42868">MSQVANTYNIDIFSEENIRKQVLPKYDLTDARIVNIKFKDTDKQRAVYKVDKNNNSFCLKKVYFNENELLFVYSSIEWLYRNDIHVPRILPNNSKGRFVNYNDMLFILTPWIEGDKCDYDNKIHLKKVCETLAIIHNKCNNFVPIKNSANRIGYKDLYAEVSKHFDNILVTSNLAFKHKDRFSKIYLDNFDFAVDLATSSCKMLTTLNLDNLSISLCHNDYVNKNIIIDKQNEVWLIDFDKCRMDFSIHDFAYFLRRLMKREETNWDFKIAVQCFNYYNSYRKINLEDYKFLYGYLIFPQRYWKISRDYYRNIYKCNKSAFIGILEKSTRHFKEQIEFSILFKNYIENTFKTNLDL</sequence>
<dbReference type="InterPro" id="IPR011009">
    <property type="entry name" value="Kinase-like_dom_sf"/>
</dbReference>
<keyword evidence="3" id="KW-1185">Reference proteome</keyword>
<dbReference type="SUPFAM" id="SSF56112">
    <property type="entry name" value="Protein kinase-like (PK-like)"/>
    <property type="match status" value="1"/>
</dbReference>
<dbReference type="Proteomes" id="UP000184447">
    <property type="component" value="Unassembled WGS sequence"/>
</dbReference>
<dbReference type="PANTHER" id="PTHR39179:SF1">
    <property type="entry name" value="SPORE COAT PROTEIN I"/>
    <property type="match status" value="1"/>
</dbReference>
<dbReference type="InterPro" id="IPR014255">
    <property type="entry name" value="Spore_coat_CotS"/>
</dbReference>
<evidence type="ECO:0000313" key="2">
    <source>
        <dbReference type="EMBL" id="SHH11839.1"/>
    </source>
</evidence>
<name>A0A1M5QDM8_9CLOT</name>
<dbReference type="NCBIfam" id="TIGR02906">
    <property type="entry name" value="spore_CotS"/>
    <property type="match status" value="1"/>
</dbReference>
<dbReference type="PANTHER" id="PTHR39179">
    <property type="entry name" value="SPORE COAT PROTEIN I"/>
    <property type="match status" value="1"/>
</dbReference>
<dbReference type="InterPro" id="IPR002575">
    <property type="entry name" value="Aminoglycoside_PTrfase"/>
</dbReference>
<evidence type="ECO:0000259" key="1">
    <source>
        <dbReference type="Pfam" id="PF01636"/>
    </source>
</evidence>
<evidence type="ECO:0000313" key="3">
    <source>
        <dbReference type="Proteomes" id="UP000184447"/>
    </source>
</evidence>
<dbReference type="InterPro" id="IPR047175">
    <property type="entry name" value="CotS-like"/>
</dbReference>
<reference evidence="2 3" key="1">
    <citation type="submission" date="2016-11" db="EMBL/GenBank/DDBJ databases">
        <authorList>
            <person name="Jaros S."/>
            <person name="Januszkiewicz K."/>
            <person name="Wedrychowicz H."/>
        </authorList>
    </citation>
    <scope>NUCLEOTIDE SEQUENCE [LARGE SCALE GENOMIC DNA]</scope>
    <source>
        <strain evidence="2 3">DSM 8605</strain>
    </source>
</reference>
<dbReference type="Gene3D" id="3.30.200.20">
    <property type="entry name" value="Phosphorylase Kinase, domain 1"/>
    <property type="match status" value="1"/>
</dbReference>
<organism evidence="2 3">
    <name type="scientific">Clostridium grantii DSM 8605</name>
    <dbReference type="NCBI Taxonomy" id="1121316"/>
    <lineage>
        <taxon>Bacteria</taxon>
        <taxon>Bacillati</taxon>
        <taxon>Bacillota</taxon>
        <taxon>Clostridia</taxon>
        <taxon>Eubacteriales</taxon>
        <taxon>Clostridiaceae</taxon>
        <taxon>Clostridium</taxon>
    </lineage>
</organism>
<proteinExistence type="predicted"/>
<protein>
    <submittedName>
        <fullName evidence="2">Spore coat protein, CotS family</fullName>
    </submittedName>
</protein>
<dbReference type="GO" id="GO:0042601">
    <property type="term" value="C:endospore-forming forespore"/>
    <property type="evidence" value="ECO:0007669"/>
    <property type="project" value="TreeGrafter"/>
</dbReference>
<dbReference type="Pfam" id="PF01636">
    <property type="entry name" value="APH"/>
    <property type="match status" value="1"/>
</dbReference>
<dbReference type="RefSeq" id="WP_073335711.1">
    <property type="nucleotide sequence ID" value="NZ_FQXM01000002.1"/>
</dbReference>
<dbReference type="AlphaFoldDB" id="A0A1M5QDM8"/>
<dbReference type="EMBL" id="FQXM01000002">
    <property type="protein sequence ID" value="SHH11839.1"/>
    <property type="molecule type" value="Genomic_DNA"/>
</dbReference>
<dbReference type="STRING" id="1121316.SAMN02745207_00004"/>
<gene>
    <name evidence="2" type="ORF">SAMN02745207_00004</name>
</gene>
<feature type="domain" description="Aminoglycoside phosphotransferase" evidence="1">
    <location>
        <begin position="47"/>
        <end position="266"/>
    </location>
</feature>
<dbReference type="OrthoDB" id="9771902at2"/>
<keyword evidence="2" id="KW-0946">Virion</keyword>
<dbReference type="Gene3D" id="3.90.1200.10">
    <property type="match status" value="1"/>
</dbReference>